<proteinExistence type="predicted"/>
<keyword evidence="2" id="KW-0012">Acyltransferase</keyword>
<evidence type="ECO:0000313" key="5">
    <source>
        <dbReference type="Proteomes" id="UP000027265"/>
    </source>
</evidence>
<name>A0A067QH10_9AGAM</name>
<dbReference type="Pfam" id="PF00583">
    <property type="entry name" value="Acetyltransf_1"/>
    <property type="match status" value="1"/>
</dbReference>
<feature type="domain" description="N-acetyltransferase" evidence="3">
    <location>
        <begin position="24"/>
        <end position="201"/>
    </location>
</feature>
<dbReference type="SUPFAM" id="SSF55729">
    <property type="entry name" value="Acyl-CoA N-acyltransferases (Nat)"/>
    <property type="match status" value="1"/>
</dbReference>
<dbReference type="AlphaFoldDB" id="A0A067QH10"/>
<dbReference type="EMBL" id="KL197711">
    <property type="protein sequence ID" value="KDQ62812.1"/>
    <property type="molecule type" value="Genomic_DNA"/>
</dbReference>
<evidence type="ECO:0000313" key="4">
    <source>
        <dbReference type="EMBL" id="KDQ62812.1"/>
    </source>
</evidence>
<dbReference type="InterPro" id="IPR016181">
    <property type="entry name" value="Acyl_CoA_acyltransferase"/>
</dbReference>
<dbReference type="InterPro" id="IPR050680">
    <property type="entry name" value="YpeA/RimI_acetyltransf"/>
</dbReference>
<dbReference type="PANTHER" id="PTHR43420:SF12">
    <property type="entry name" value="N-ACETYLTRANSFERASE DOMAIN-CONTAINING PROTEIN"/>
    <property type="match status" value="1"/>
</dbReference>
<gene>
    <name evidence="4" type="ORF">JAAARDRAFT_30722</name>
</gene>
<dbReference type="InParanoid" id="A0A067QH10"/>
<dbReference type="HOGENOM" id="CLU_013985_6_2_1"/>
<keyword evidence="5" id="KW-1185">Reference proteome</keyword>
<evidence type="ECO:0000256" key="1">
    <source>
        <dbReference type="ARBA" id="ARBA00022679"/>
    </source>
</evidence>
<dbReference type="CDD" id="cd04301">
    <property type="entry name" value="NAT_SF"/>
    <property type="match status" value="1"/>
</dbReference>
<protein>
    <recommendedName>
        <fullName evidence="3">N-acetyltransferase domain-containing protein</fullName>
    </recommendedName>
</protein>
<reference evidence="5" key="1">
    <citation type="journal article" date="2014" name="Proc. Natl. Acad. Sci. U.S.A.">
        <title>Extensive sampling of basidiomycete genomes demonstrates inadequacy of the white-rot/brown-rot paradigm for wood decay fungi.</title>
        <authorList>
            <person name="Riley R."/>
            <person name="Salamov A.A."/>
            <person name="Brown D.W."/>
            <person name="Nagy L.G."/>
            <person name="Floudas D."/>
            <person name="Held B.W."/>
            <person name="Levasseur A."/>
            <person name="Lombard V."/>
            <person name="Morin E."/>
            <person name="Otillar R."/>
            <person name="Lindquist E.A."/>
            <person name="Sun H."/>
            <person name="LaButti K.M."/>
            <person name="Schmutz J."/>
            <person name="Jabbour D."/>
            <person name="Luo H."/>
            <person name="Baker S.E."/>
            <person name="Pisabarro A.G."/>
            <person name="Walton J.D."/>
            <person name="Blanchette R.A."/>
            <person name="Henrissat B."/>
            <person name="Martin F."/>
            <person name="Cullen D."/>
            <person name="Hibbett D.S."/>
            <person name="Grigoriev I.V."/>
        </authorList>
    </citation>
    <scope>NUCLEOTIDE SEQUENCE [LARGE SCALE GENOMIC DNA]</scope>
    <source>
        <strain evidence="5">MUCL 33604</strain>
    </source>
</reference>
<dbReference type="InterPro" id="IPR000182">
    <property type="entry name" value="GNAT_dom"/>
</dbReference>
<dbReference type="Gene3D" id="3.40.630.30">
    <property type="match status" value="1"/>
</dbReference>
<dbReference type="PANTHER" id="PTHR43420">
    <property type="entry name" value="ACETYLTRANSFERASE"/>
    <property type="match status" value="1"/>
</dbReference>
<dbReference type="OrthoDB" id="41532at2759"/>
<sequence length="201" mass="22492">MAQDPYTLFPIPTPVSDSHLTAFSTLRLLSLHTDPSRFCSTYARESVFTPDIWRSRLDDNNKVTFIVSTRSSLPPNDEEEEWVAMMTILGPAALRNIPHDTPVEISARGELFMIVSMWVHPTHRGKGLGSQLIRAGFDHVEKYQVGKLGDGYTGELKLLVLEVLKDNEDARRLYAKESFVEVGEGALCQGGGSVWMAKSFY</sequence>
<organism evidence="4 5">
    <name type="scientific">Jaapia argillacea MUCL 33604</name>
    <dbReference type="NCBI Taxonomy" id="933084"/>
    <lineage>
        <taxon>Eukaryota</taxon>
        <taxon>Fungi</taxon>
        <taxon>Dikarya</taxon>
        <taxon>Basidiomycota</taxon>
        <taxon>Agaricomycotina</taxon>
        <taxon>Agaricomycetes</taxon>
        <taxon>Agaricomycetidae</taxon>
        <taxon>Jaapiales</taxon>
        <taxon>Jaapiaceae</taxon>
        <taxon>Jaapia</taxon>
    </lineage>
</organism>
<accession>A0A067QH10</accession>
<evidence type="ECO:0000256" key="2">
    <source>
        <dbReference type="ARBA" id="ARBA00023315"/>
    </source>
</evidence>
<dbReference type="GO" id="GO:0016747">
    <property type="term" value="F:acyltransferase activity, transferring groups other than amino-acyl groups"/>
    <property type="evidence" value="ECO:0007669"/>
    <property type="project" value="InterPro"/>
</dbReference>
<evidence type="ECO:0000259" key="3">
    <source>
        <dbReference type="PROSITE" id="PS51186"/>
    </source>
</evidence>
<keyword evidence="1" id="KW-0808">Transferase</keyword>
<dbReference type="Proteomes" id="UP000027265">
    <property type="component" value="Unassembled WGS sequence"/>
</dbReference>
<dbReference type="PROSITE" id="PS51186">
    <property type="entry name" value="GNAT"/>
    <property type="match status" value="1"/>
</dbReference>